<feature type="transmembrane region" description="Helical" evidence="1">
    <location>
        <begin position="5"/>
        <end position="23"/>
    </location>
</feature>
<accession>A0AAV5SS25</accession>
<feature type="transmembrane region" description="Helical" evidence="1">
    <location>
        <begin position="48"/>
        <end position="70"/>
    </location>
</feature>
<proteinExistence type="predicted"/>
<feature type="non-terminal residue" evidence="2">
    <location>
        <position position="1"/>
    </location>
</feature>
<keyword evidence="1" id="KW-1133">Transmembrane helix</keyword>
<evidence type="ECO:0000256" key="1">
    <source>
        <dbReference type="SAM" id="Phobius"/>
    </source>
</evidence>
<keyword evidence="3" id="KW-1185">Reference proteome</keyword>
<sequence>IVMAIINFVLNCAMISIVIVPYFRSVEALGRFERILSANANRDDYVDSVIYCFCLLLYSAMAIYFSIQLVKTARAYVIRQKYVGYANKSH</sequence>
<keyword evidence="1" id="KW-0812">Transmembrane</keyword>
<feature type="non-terminal residue" evidence="2">
    <location>
        <position position="90"/>
    </location>
</feature>
<evidence type="ECO:0000313" key="2">
    <source>
        <dbReference type="EMBL" id="GMS85996.1"/>
    </source>
</evidence>
<protein>
    <recommendedName>
        <fullName evidence="4">G protein-coupled receptor</fullName>
    </recommendedName>
</protein>
<evidence type="ECO:0000313" key="3">
    <source>
        <dbReference type="Proteomes" id="UP001432027"/>
    </source>
</evidence>
<comment type="caution">
    <text evidence="2">The sequence shown here is derived from an EMBL/GenBank/DDBJ whole genome shotgun (WGS) entry which is preliminary data.</text>
</comment>
<dbReference type="AlphaFoldDB" id="A0AAV5SS25"/>
<organism evidence="2 3">
    <name type="scientific">Pristionchus entomophagus</name>
    <dbReference type="NCBI Taxonomy" id="358040"/>
    <lineage>
        <taxon>Eukaryota</taxon>
        <taxon>Metazoa</taxon>
        <taxon>Ecdysozoa</taxon>
        <taxon>Nematoda</taxon>
        <taxon>Chromadorea</taxon>
        <taxon>Rhabditida</taxon>
        <taxon>Rhabditina</taxon>
        <taxon>Diplogasteromorpha</taxon>
        <taxon>Diplogasteroidea</taxon>
        <taxon>Neodiplogasteridae</taxon>
        <taxon>Pristionchus</taxon>
    </lineage>
</organism>
<name>A0AAV5SS25_9BILA</name>
<reference evidence="2" key="1">
    <citation type="submission" date="2023-10" db="EMBL/GenBank/DDBJ databases">
        <title>Genome assembly of Pristionchus species.</title>
        <authorList>
            <person name="Yoshida K."/>
            <person name="Sommer R.J."/>
        </authorList>
    </citation>
    <scope>NUCLEOTIDE SEQUENCE</scope>
    <source>
        <strain evidence="2">RS0144</strain>
    </source>
</reference>
<dbReference type="EMBL" id="BTSX01000002">
    <property type="protein sequence ID" value="GMS85996.1"/>
    <property type="molecule type" value="Genomic_DNA"/>
</dbReference>
<keyword evidence="1" id="KW-0472">Membrane</keyword>
<dbReference type="Proteomes" id="UP001432027">
    <property type="component" value="Unassembled WGS sequence"/>
</dbReference>
<evidence type="ECO:0008006" key="4">
    <source>
        <dbReference type="Google" id="ProtNLM"/>
    </source>
</evidence>
<gene>
    <name evidence="2" type="ORF">PENTCL1PPCAC_8171</name>
</gene>